<accession>A0A9J6B3D8</accession>
<protein>
    <submittedName>
        <fullName evidence="2">Uncharacterized protein</fullName>
    </submittedName>
</protein>
<evidence type="ECO:0000313" key="2">
    <source>
        <dbReference type="EMBL" id="KAG5631246.1"/>
    </source>
</evidence>
<evidence type="ECO:0000256" key="1">
    <source>
        <dbReference type="SAM" id="MobiDB-lite"/>
    </source>
</evidence>
<proteinExistence type="predicted"/>
<sequence length="313" mass="35846">MEEILKAITTLCIKVDSMDNEIQKLKTNEDNLKSKASQQHDYKNAELSRSEDSKNPEIKGDVGKHLKNHNICLNTAAGTSKRQHLGNLASVFYGDHFQIGSNVVEYDDSMDYPTSMNANALMADSIAMDEQFSMMDHWKASHFADLIKEKEFKKGMTSNIKINESMVVKATSVNVTTKKKLKEEEAASRYPKEDKRHPTFKELEAKVYLYPNSYVPMILDKLLAKKFVDLSKSMRSKEINNIGDPKYYKFHRVLGHLTSKCFILKEKIIIRNRQVVLRKRLPQTGEIRSDMDQLHPSKSIKPCINQKINSSLS</sequence>
<evidence type="ECO:0000313" key="3">
    <source>
        <dbReference type="Proteomes" id="UP000824120"/>
    </source>
</evidence>
<dbReference type="Proteomes" id="UP000824120">
    <property type="component" value="Chromosome 1"/>
</dbReference>
<gene>
    <name evidence="2" type="ORF">H5410_002963</name>
</gene>
<name>A0A9J6B3D8_SOLCO</name>
<dbReference type="EMBL" id="JACXVP010000001">
    <property type="protein sequence ID" value="KAG5631246.1"/>
    <property type="molecule type" value="Genomic_DNA"/>
</dbReference>
<feature type="region of interest" description="Disordered" evidence="1">
    <location>
        <begin position="29"/>
        <end position="61"/>
    </location>
</feature>
<comment type="caution">
    <text evidence="2">The sequence shown here is derived from an EMBL/GenBank/DDBJ whole genome shotgun (WGS) entry which is preliminary data.</text>
</comment>
<dbReference type="OrthoDB" id="1729438at2759"/>
<dbReference type="AlphaFoldDB" id="A0A9J6B3D8"/>
<keyword evidence="3" id="KW-1185">Reference proteome</keyword>
<reference evidence="2 3" key="1">
    <citation type="submission" date="2020-09" db="EMBL/GenBank/DDBJ databases">
        <title>De no assembly of potato wild relative species, Solanum commersonii.</title>
        <authorList>
            <person name="Cho K."/>
        </authorList>
    </citation>
    <scope>NUCLEOTIDE SEQUENCE [LARGE SCALE GENOMIC DNA]</scope>
    <source>
        <strain evidence="2">LZ3.2</strain>
        <tissue evidence="2">Leaf</tissue>
    </source>
</reference>
<organism evidence="2 3">
    <name type="scientific">Solanum commersonii</name>
    <name type="common">Commerson's wild potato</name>
    <name type="synonym">Commerson's nightshade</name>
    <dbReference type="NCBI Taxonomy" id="4109"/>
    <lineage>
        <taxon>Eukaryota</taxon>
        <taxon>Viridiplantae</taxon>
        <taxon>Streptophyta</taxon>
        <taxon>Embryophyta</taxon>
        <taxon>Tracheophyta</taxon>
        <taxon>Spermatophyta</taxon>
        <taxon>Magnoliopsida</taxon>
        <taxon>eudicotyledons</taxon>
        <taxon>Gunneridae</taxon>
        <taxon>Pentapetalae</taxon>
        <taxon>asterids</taxon>
        <taxon>lamiids</taxon>
        <taxon>Solanales</taxon>
        <taxon>Solanaceae</taxon>
        <taxon>Solanoideae</taxon>
        <taxon>Solaneae</taxon>
        <taxon>Solanum</taxon>
    </lineage>
</organism>